<keyword evidence="1" id="KW-0812">Transmembrane</keyword>
<evidence type="ECO:0000313" key="3">
    <source>
        <dbReference type="Proteomes" id="UP000228531"/>
    </source>
</evidence>
<feature type="transmembrane region" description="Helical" evidence="1">
    <location>
        <begin position="70"/>
        <end position="93"/>
    </location>
</feature>
<dbReference type="SUPFAM" id="SSF81442">
    <property type="entry name" value="Cytochrome c oxidase subunit I-like"/>
    <property type="match status" value="1"/>
</dbReference>
<sequence>MDLSWLLLICLMVGPAVAHLKHLQPAALFAIVAIVYAFFGSIGFLGDQVTSGDPLDVQTPFSSYDVAKDWWLAIRLGAVMAFMSGVIWMQTYVGAMQYPRVTKMLFWLFHLGIITDNSAAKFILFFFPVPQRYTDYDTFAELLYHITLVAELVVILAFLSLTCLLMWSAVRNWKRRGSRSI</sequence>
<evidence type="ECO:0000313" key="2">
    <source>
        <dbReference type="EMBL" id="PJI91679.1"/>
    </source>
</evidence>
<dbReference type="AlphaFoldDB" id="A0A2M8WL78"/>
<proteinExistence type="predicted"/>
<dbReference type="Proteomes" id="UP000228531">
    <property type="component" value="Unassembled WGS sequence"/>
</dbReference>
<keyword evidence="1" id="KW-0472">Membrane</keyword>
<evidence type="ECO:0000256" key="1">
    <source>
        <dbReference type="SAM" id="Phobius"/>
    </source>
</evidence>
<dbReference type="OrthoDB" id="7853260at2"/>
<organism evidence="2 3">
    <name type="scientific">Yoonia maricola</name>
    <dbReference type="NCBI Taxonomy" id="420999"/>
    <lineage>
        <taxon>Bacteria</taxon>
        <taxon>Pseudomonadati</taxon>
        <taxon>Pseudomonadota</taxon>
        <taxon>Alphaproteobacteria</taxon>
        <taxon>Rhodobacterales</taxon>
        <taxon>Paracoccaceae</taxon>
        <taxon>Yoonia</taxon>
    </lineage>
</organism>
<name>A0A2M8WL78_9RHOB</name>
<gene>
    <name evidence="2" type="ORF">BC777_0512</name>
</gene>
<keyword evidence="1" id="KW-1133">Transmembrane helix</keyword>
<feature type="transmembrane region" description="Helical" evidence="1">
    <location>
        <begin position="142"/>
        <end position="170"/>
    </location>
</feature>
<dbReference type="EMBL" id="PGTY01000001">
    <property type="protein sequence ID" value="PJI91679.1"/>
    <property type="molecule type" value="Genomic_DNA"/>
</dbReference>
<feature type="transmembrane region" description="Helical" evidence="1">
    <location>
        <begin position="105"/>
        <end position="127"/>
    </location>
</feature>
<dbReference type="Gene3D" id="1.20.210.10">
    <property type="entry name" value="Cytochrome c oxidase-like, subunit I domain"/>
    <property type="match status" value="1"/>
</dbReference>
<dbReference type="RefSeq" id="WP_133122504.1">
    <property type="nucleotide sequence ID" value="NZ_PGTY01000001.1"/>
</dbReference>
<accession>A0A2M8WL78</accession>
<comment type="caution">
    <text evidence="2">The sequence shown here is derived from an EMBL/GenBank/DDBJ whole genome shotgun (WGS) entry which is preliminary data.</text>
</comment>
<keyword evidence="3" id="KW-1185">Reference proteome</keyword>
<protein>
    <submittedName>
        <fullName evidence="2">Uncharacterized protein</fullName>
    </submittedName>
</protein>
<dbReference type="InterPro" id="IPR036927">
    <property type="entry name" value="Cyt_c_oxase-like_su1_sf"/>
</dbReference>
<reference evidence="2 3" key="1">
    <citation type="submission" date="2017-11" db="EMBL/GenBank/DDBJ databases">
        <title>Genomic Encyclopedia of Archaeal and Bacterial Type Strains, Phase II (KMG-II): From Individual Species to Whole Genera.</title>
        <authorList>
            <person name="Goeker M."/>
        </authorList>
    </citation>
    <scope>NUCLEOTIDE SEQUENCE [LARGE SCALE GENOMIC DNA]</scope>
    <source>
        <strain evidence="2 3">DSM 29128</strain>
    </source>
</reference>